<reference evidence="1 2" key="1">
    <citation type="journal article" date="2022" name="Nat. Ecol. Evol.">
        <title>A masculinizing supergene underlies an exaggerated male reproductive morph in a spider.</title>
        <authorList>
            <person name="Hendrickx F."/>
            <person name="De Corte Z."/>
            <person name="Sonet G."/>
            <person name="Van Belleghem S.M."/>
            <person name="Kostlbacher S."/>
            <person name="Vangestel C."/>
        </authorList>
    </citation>
    <scope>NUCLEOTIDE SEQUENCE [LARGE SCALE GENOMIC DNA]</scope>
    <source>
        <strain evidence="1">W744_W776</strain>
    </source>
</reference>
<accession>A0AAV6UEG9</accession>
<evidence type="ECO:0000313" key="1">
    <source>
        <dbReference type="EMBL" id="KAG8181925.1"/>
    </source>
</evidence>
<organism evidence="1 2">
    <name type="scientific">Oedothorax gibbosus</name>
    <dbReference type="NCBI Taxonomy" id="931172"/>
    <lineage>
        <taxon>Eukaryota</taxon>
        <taxon>Metazoa</taxon>
        <taxon>Ecdysozoa</taxon>
        <taxon>Arthropoda</taxon>
        <taxon>Chelicerata</taxon>
        <taxon>Arachnida</taxon>
        <taxon>Araneae</taxon>
        <taxon>Araneomorphae</taxon>
        <taxon>Entelegynae</taxon>
        <taxon>Araneoidea</taxon>
        <taxon>Linyphiidae</taxon>
        <taxon>Erigoninae</taxon>
        <taxon>Oedothorax</taxon>
    </lineage>
</organism>
<keyword evidence="2" id="KW-1185">Reference proteome</keyword>
<protein>
    <submittedName>
        <fullName evidence="1">Uncharacterized protein</fullName>
    </submittedName>
</protein>
<dbReference type="AlphaFoldDB" id="A0AAV6UEG9"/>
<gene>
    <name evidence="1" type="ORF">JTE90_012478</name>
</gene>
<dbReference type="Proteomes" id="UP000827092">
    <property type="component" value="Unassembled WGS sequence"/>
</dbReference>
<evidence type="ECO:0000313" key="2">
    <source>
        <dbReference type="Proteomes" id="UP000827092"/>
    </source>
</evidence>
<proteinExistence type="predicted"/>
<dbReference type="EMBL" id="JAFNEN010000488">
    <property type="protein sequence ID" value="KAG8181925.1"/>
    <property type="molecule type" value="Genomic_DNA"/>
</dbReference>
<sequence>MEPPTADGDRKSRPLKTFCREQTTRLTSQENYTHTKRKRLGIVFFSSSHTNRWALGTNAVNHWKWFGISSNPMFFVDNEPLRGIFFE</sequence>
<comment type="caution">
    <text evidence="1">The sequence shown here is derived from an EMBL/GenBank/DDBJ whole genome shotgun (WGS) entry which is preliminary data.</text>
</comment>
<name>A0AAV6UEG9_9ARAC</name>